<dbReference type="NCBIfam" id="TIGR02116">
    <property type="entry name" value="toxin_Txe_YoeB"/>
    <property type="match status" value="1"/>
</dbReference>
<dbReference type="NCBIfam" id="TIGR02385">
    <property type="entry name" value="RelE_StbE"/>
    <property type="match status" value="1"/>
</dbReference>
<keyword evidence="4" id="KW-0255">Endonuclease</keyword>
<dbReference type="PANTHER" id="PTHR38039:SF1">
    <property type="entry name" value="TOXIN YOEB"/>
    <property type="match status" value="1"/>
</dbReference>
<comment type="caution">
    <text evidence="7">The sequence shown here is derived from an EMBL/GenBank/DDBJ whole genome shotgun (WGS) entry which is preliminary data.</text>
</comment>
<evidence type="ECO:0000256" key="6">
    <source>
        <dbReference type="ARBA" id="ARBA00030388"/>
    </source>
</evidence>
<organism evidence="7 8">
    <name type="scientific">Mucilaginibacter oryzae</name>
    <dbReference type="NCBI Taxonomy" id="468058"/>
    <lineage>
        <taxon>Bacteria</taxon>
        <taxon>Pseudomonadati</taxon>
        <taxon>Bacteroidota</taxon>
        <taxon>Sphingobacteriia</taxon>
        <taxon>Sphingobacteriales</taxon>
        <taxon>Sphingobacteriaceae</taxon>
        <taxon>Mucilaginibacter</taxon>
    </lineage>
</organism>
<evidence type="ECO:0000256" key="2">
    <source>
        <dbReference type="ARBA" id="ARBA00022649"/>
    </source>
</evidence>
<dbReference type="Proteomes" id="UP000245678">
    <property type="component" value="Unassembled WGS sequence"/>
</dbReference>
<protein>
    <recommendedName>
        <fullName evidence="6">Putative mRNA interferase YoeB</fullName>
    </recommendedName>
</protein>
<dbReference type="Pfam" id="PF06769">
    <property type="entry name" value="YoeB_toxin"/>
    <property type="match status" value="1"/>
</dbReference>
<name>A0A316HIB9_9SPHI</name>
<reference evidence="7 8" key="1">
    <citation type="submission" date="2018-05" db="EMBL/GenBank/DDBJ databases">
        <title>Genomic Encyclopedia of Archaeal and Bacterial Type Strains, Phase II (KMG-II): from individual species to whole genera.</title>
        <authorList>
            <person name="Goeker M."/>
        </authorList>
    </citation>
    <scope>NUCLEOTIDE SEQUENCE [LARGE SCALE GENOMIC DNA]</scope>
    <source>
        <strain evidence="7 8">DSM 19975</strain>
    </source>
</reference>
<dbReference type="PANTHER" id="PTHR38039">
    <property type="entry name" value="TOXIN YOEB"/>
    <property type="match status" value="1"/>
</dbReference>
<evidence type="ECO:0000256" key="5">
    <source>
        <dbReference type="ARBA" id="ARBA00022801"/>
    </source>
</evidence>
<comment type="similarity">
    <text evidence="1">Belongs to the YoeB family.</text>
</comment>
<dbReference type="InterPro" id="IPR009614">
    <property type="entry name" value="YoeB_toxin"/>
</dbReference>
<dbReference type="GO" id="GO:0016787">
    <property type="term" value="F:hydrolase activity"/>
    <property type="evidence" value="ECO:0007669"/>
    <property type="project" value="UniProtKB-KW"/>
</dbReference>
<dbReference type="SUPFAM" id="SSF143011">
    <property type="entry name" value="RelE-like"/>
    <property type="match status" value="1"/>
</dbReference>
<dbReference type="EMBL" id="QGHA01000011">
    <property type="protein sequence ID" value="PWK72965.1"/>
    <property type="molecule type" value="Genomic_DNA"/>
</dbReference>
<evidence type="ECO:0000256" key="1">
    <source>
        <dbReference type="ARBA" id="ARBA00008172"/>
    </source>
</evidence>
<keyword evidence="8" id="KW-1185">Reference proteome</keyword>
<evidence type="ECO:0000313" key="8">
    <source>
        <dbReference type="Proteomes" id="UP000245678"/>
    </source>
</evidence>
<evidence type="ECO:0000256" key="3">
    <source>
        <dbReference type="ARBA" id="ARBA00022722"/>
    </source>
</evidence>
<evidence type="ECO:0000256" key="4">
    <source>
        <dbReference type="ARBA" id="ARBA00022759"/>
    </source>
</evidence>
<accession>A0A316HIB9</accession>
<keyword evidence="3" id="KW-0540">Nuclease</keyword>
<sequence length="87" mass="10289">MEIVYSEESQKDVLYWKKSGNQIIQKKIQQLINAISEDPFSGIGKPEQLKHDLTGLWSRRINQEHRIVYEILEAENRIKIHSLKGHY</sequence>
<proteinExistence type="inferred from homology"/>
<dbReference type="InterPro" id="IPR035093">
    <property type="entry name" value="RelE/ParE_toxin_dom_sf"/>
</dbReference>
<gene>
    <name evidence="7" type="ORF">LX99_04296</name>
</gene>
<dbReference type="Gene3D" id="3.30.2310.20">
    <property type="entry name" value="RelE-like"/>
    <property type="match status" value="1"/>
</dbReference>
<dbReference type="GO" id="GO:0045892">
    <property type="term" value="P:negative regulation of DNA-templated transcription"/>
    <property type="evidence" value="ECO:0007669"/>
    <property type="project" value="TreeGrafter"/>
</dbReference>
<keyword evidence="5" id="KW-0378">Hydrolase</keyword>
<dbReference type="InterPro" id="IPR007712">
    <property type="entry name" value="RelE/ParE_toxin"/>
</dbReference>
<evidence type="ECO:0000313" key="7">
    <source>
        <dbReference type="EMBL" id="PWK72965.1"/>
    </source>
</evidence>
<keyword evidence="2" id="KW-1277">Toxin-antitoxin system</keyword>
<dbReference type="GO" id="GO:0006401">
    <property type="term" value="P:RNA catabolic process"/>
    <property type="evidence" value="ECO:0007669"/>
    <property type="project" value="InterPro"/>
</dbReference>
<dbReference type="RefSeq" id="WP_109609652.1">
    <property type="nucleotide sequence ID" value="NZ_QGHA01000011.1"/>
</dbReference>
<dbReference type="GO" id="GO:0004519">
    <property type="term" value="F:endonuclease activity"/>
    <property type="evidence" value="ECO:0007669"/>
    <property type="project" value="UniProtKB-KW"/>
</dbReference>
<dbReference type="AlphaFoldDB" id="A0A316HIB9"/>